<protein>
    <submittedName>
        <fullName evidence="2">Uncharacterized protein</fullName>
    </submittedName>
</protein>
<dbReference type="PANTHER" id="PTHR31366:SF2">
    <property type="entry name" value="UPF0739 PROTEIN C1ORF74"/>
    <property type="match status" value="1"/>
</dbReference>
<comment type="similarity">
    <text evidence="1">Belongs to the UPF0739 family.</text>
</comment>
<reference evidence="2" key="1">
    <citation type="submission" date="2021-02" db="EMBL/GenBank/DDBJ databases">
        <authorList>
            <person name="Nowell W R."/>
        </authorList>
    </citation>
    <scope>NUCLEOTIDE SEQUENCE</scope>
</reference>
<dbReference type="PANTHER" id="PTHR31366">
    <property type="entry name" value="UPF0739 PROTEIN C1ORF74"/>
    <property type="match status" value="1"/>
</dbReference>
<dbReference type="OrthoDB" id="10056365at2759"/>
<keyword evidence="6" id="KW-1185">Reference proteome</keyword>
<dbReference type="AlphaFoldDB" id="A0A813U1R0"/>
<dbReference type="EMBL" id="CAJNOQ010000625">
    <property type="protein sequence ID" value="CAF0821970.1"/>
    <property type="molecule type" value="Genomic_DNA"/>
</dbReference>
<evidence type="ECO:0000313" key="4">
    <source>
        <dbReference type="EMBL" id="CAF3608456.1"/>
    </source>
</evidence>
<accession>A0A813U1R0</accession>
<dbReference type="EMBL" id="CAJOBA010007454">
    <property type="protein sequence ID" value="CAF3802675.1"/>
    <property type="molecule type" value="Genomic_DNA"/>
</dbReference>
<dbReference type="Proteomes" id="UP000682733">
    <property type="component" value="Unassembled WGS sequence"/>
</dbReference>
<proteinExistence type="inferred from homology"/>
<organism evidence="2 6">
    <name type="scientific">Didymodactylos carnosus</name>
    <dbReference type="NCBI Taxonomy" id="1234261"/>
    <lineage>
        <taxon>Eukaryota</taxon>
        <taxon>Metazoa</taxon>
        <taxon>Spiralia</taxon>
        <taxon>Gnathifera</taxon>
        <taxon>Rotifera</taxon>
        <taxon>Eurotatoria</taxon>
        <taxon>Bdelloidea</taxon>
        <taxon>Philodinida</taxon>
        <taxon>Philodinidae</taxon>
        <taxon>Didymodactylos</taxon>
    </lineage>
</organism>
<dbReference type="EMBL" id="CAJOBC010000625">
    <property type="protein sequence ID" value="CAF3608456.1"/>
    <property type="molecule type" value="Genomic_DNA"/>
</dbReference>
<dbReference type="Pfam" id="PF14953">
    <property type="entry name" value="DUF4504"/>
    <property type="match status" value="1"/>
</dbReference>
<evidence type="ECO:0000256" key="1">
    <source>
        <dbReference type="ARBA" id="ARBA00007065"/>
    </source>
</evidence>
<evidence type="ECO:0000313" key="2">
    <source>
        <dbReference type="EMBL" id="CAF0821970.1"/>
    </source>
</evidence>
<evidence type="ECO:0000313" key="6">
    <source>
        <dbReference type="Proteomes" id="UP000663829"/>
    </source>
</evidence>
<evidence type="ECO:0000313" key="5">
    <source>
        <dbReference type="EMBL" id="CAF3802675.1"/>
    </source>
</evidence>
<dbReference type="Proteomes" id="UP000681722">
    <property type="component" value="Unassembled WGS sequence"/>
</dbReference>
<dbReference type="InterPro" id="IPR027850">
    <property type="entry name" value="DUF4504"/>
</dbReference>
<sequence length="254" mass="30302">MDKELLCLMRRHIPKRYHHYCNELYSQLLCLQLNMKSCYLFDLFPFNMTQLRQLIIELGEKSYLNFESILLNYSINDICILNLSSIDKLIDSARLLIDLTTMTTYYNNEHPVFDELKQHLLWINSIYKTKVLDFFDPSQNDEWSDIISKLNHTTVFGYLLKYPIIFYYSSFPNLDNLPLNNYRISVDIDNKHISNKNLLLYSFSYPNHANIDERKVKKFVDNWSEQLLAITSLKNVIKHIDIKCELNKMSVWCL</sequence>
<dbReference type="EMBL" id="CAJNOK010007442">
    <property type="protein sequence ID" value="CAF1034378.1"/>
    <property type="molecule type" value="Genomic_DNA"/>
</dbReference>
<dbReference type="Proteomes" id="UP000663829">
    <property type="component" value="Unassembled WGS sequence"/>
</dbReference>
<comment type="caution">
    <text evidence="2">The sequence shown here is derived from an EMBL/GenBank/DDBJ whole genome shotgun (WGS) entry which is preliminary data.</text>
</comment>
<gene>
    <name evidence="2" type="ORF">GPM918_LOCUS4594</name>
    <name evidence="3" type="ORF">OVA965_LOCUS16154</name>
    <name evidence="4" type="ORF">SRO942_LOCUS4595</name>
    <name evidence="5" type="ORF">TMI583_LOCUS16164</name>
</gene>
<dbReference type="Proteomes" id="UP000677228">
    <property type="component" value="Unassembled WGS sequence"/>
</dbReference>
<evidence type="ECO:0000313" key="3">
    <source>
        <dbReference type="EMBL" id="CAF1034378.1"/>
    </source>
</evidence>
<name>A0A813U1R0_9BILA</name>